<reference evidence="2" key="1">
    <citation type="submission" date="2020-11" db="EMBL/GenBank/DDBJ databases">
        <authorList>
            <consortium name="DOE Joint Genome Institute"/>
            <person name="Ahrendt S."/>
            <person name="Riley R."/>
            <person name="Andreopoulos W."/>
            <person name="Labutti K."/>
            <person name="Pangilinan J."/>
            <person name="Ruiz-Duenas F.J."/>
            <person name="Barrasa J.M."/>
            <person name="Sanchez-Garcia M."/>
            <person name="Camarero S."/>
            <person name="Miyauchi S."/>
            <person name="Serrano A."/>
            <person name="Linde D."/>
            <person name="Babiker R."/>
            <person name="Drula E."/>
            <person name="Ayuso-Fernandez I."/>
            <person name="Pacheco R."/>
            <person name="Padilla G."/>
            <person name="Ferreira P."/>
            <person name="Barriuso J."/>
            <person name="Kellner H."/>
            <person name="Castanera R."/>
            <person name="Alfaro M."/>
            <person name="Ramirez L."/>
            <person name="Pisabarro A.G."/>
            <person name="Kuo A."/>
            <person name="Tritt A."/>
            <person name="Lipzen A."/>
            <person name="He G."/>
            <person name="Yan M."/>
            <person name="Ng V."/>
            <person name="Cullen D."/>
            <person name="Martin F."/>
            <person name="Rosso M.-N."/>
            <person name="Henrissat B."/>
            <person name="Hibbett D."/>
            <person name="Martinez A.T."/>
            <person name="Grigoriev I.V."/>
        </authorList>
    </citation>
    <scope>NUCLEOTIDE SEQUENCE</scope>
    <source>
        <strain evidence="2">MF-IS2</strain>
    </source>
</reference>
<dbReference type="Proteomes" id="UP000807342">
    <property type="component" value="Unassembled WGS sequence"/>
</dbReference>
<organism evidence="2 3">
    <name type="scientific">Macrolepiota fuliginosa MF-IS2</name>
    <dbReference type="NCBI Taxonomy" id="1400762"/>
    <lineage>
        <taxon>Eukaryota</taxon>
        <taxon>Fungi</taxon>
        <taxon>Dikarya</taxon>
        <taxon>Basidiomycota</taxon>
        <taxon>Agaricomycotina</taxon>
        <taxon>Agaricomycetes</taxon>
        <taxon>Agaricomycetidae</taxon>
        <taxon>Agaricales</taxon>
        <taxon>Agaricineae</taxon>
        <taxon>Agaricaceae</taxon>
        <taxon>Macrolepiota</taxon>
    </lineage>
</organism>
<keyword evidence="3" id="KW-1185">Reference proteome</keyword>
<evidence type="ECO:0000313" key="3">
    <source>
        <dbReference type="Proteomes" id="UP000807342"/>
    </source>
</evidence>
<dbReference type="EMBL" id="MU151051">
    <property type="protein sequence ID" value="KAF9454914.1"/>
    <property type="molecule type" value="Genomic_DNA"/>
</dbReference>
<name>A0A9P6CBA0_9AGAR</name>
<feature type="compositionally biased region" description="Low complexity" evidence="1">
    <location>
        <begin position="182"/>
        <end position="196"/>
    </location>
</feature>
<dbReference type="OrthoDB" id="2960895at2759"/>
<evidence type="ECO:0000256" key="1">
    <source>
        <dbReference type="SAM" id="MobiDB-lite"/>
    </source>
</evidence>
<dbReference type="AlphaFoldDB" id="A0A9P6CBA0"/>
<accession>A0A9P6CBA0</accession>
<sequence>MSSSLVFDPADLDYGHVSNVVVRTVQASLIPRIQSGRGDVMLVPKYISRFYRDAIPWLVYSLEIKGHYPGKVPRSVMAIIFPKGARAREMLLTKTQAVRNILDWAAPKIYGASVESDPKSYNAVIIEDVESAALPLDTVWPKLNSDQKKAVLDKIADILCTPIHVRPPSNMQAQPPQPHPPSSSSSTSSPSAVQPPDNFARPQLPYTNLDHLRKAYSLLYHGLFHPNGDPNQTAFRKRFTEFDTYEMSSQEIARVKNLNTLIQEHMGDFAGGNFLPPHITGKTKESFRDAKERHKFHERELVVRTILSESVFRLQHKSMRMPLFFVVIEQDGAIKSVVLTQWEKAYYAPIWASCQLPSWLEPLDPELDDLAMPLEEMTKWREYLVYNLMLRKERLPRSWLWFVAYIYGELERHFEMVITATWVSNAKTEPWLKRIVEEAQKKRTDAYKKGSDPAFMPISGIQSIEVNFSELLGKWMPFARKFVVEENFLRLQ</sequence>
<proteinExistence type="predicted"/>
<protein>
    <submittedName>
        <fullName evidence="2">Uncharacterized protein</fullName>
    </submittedName>
</protein>
<feature type="region of interest" description="Disordered" evidence="1">
    <location>
        <begin position="166"/>
        <end position="204"/>
    </location>
</feature>
<comment type="caution">
    <text evidence="2">The sequence shown here is derived from an EMBL/GenBank/DDBJ whole genome shotgun (WGS) entry which is preliminary data.</text>
</comment>
<evidence type="ECO:0000313" key="2">
    <source>
        <dbReference type="EMBL" id="KAF9454914.1"/>
    </source>
</evidence>
<gene>
    <name evidence="2" type="ORF">P691DRAFT_799919</name>
</gene>